<dbReference type="InterPro" id="IPR027417">
    <property type="entry name" value="P-loop_NTPase"/>
</dbReference>
<dbReference type="PANTHER" id="PTHR46487:SF1">
    <property type="entry name" value="DNA REPAIR PROTEIN XRCC3"/>
    <property type="match status" value="1"/>
</dbReference>
<dbReference type="AlphaFoldDB" id="A0AAD7SZP6"/>
<feature type="domain" description="RecA family profile 1" evidence="1">
    <location>
        <begin position="1"/>
        <end position="80"/>
    </location>
</feature>
<dbReference type="GO" id="GO:0005524">
    <property type="term" value="F:ATP binding"/>
    <property type="evidence" value="ECO:0007669"/>
    <property type="project" value="InterPro"/>
</dbReference>
<accession>A0AAD7SZP6</accession>
<dbReference type="GO" id="GO:0000722">
    <property type="term" value="P:telomere maintenance via recombination"/>
    <property type="evidence" value="ECO:0007669"/>
    <property type="project" value="TreeGrafter"/>
</dbReference>
<dbReference type="PROSITE" id="PS50162">
    <property type="entry name" value="RECA_2"/>
    <property type="match status" value="1"/>
</dbReference>
<dbReference type="InterPro" id="IPR020588">
    <property type="entry name" value="RecA_ATP-bd"/>
</dbReference>
<dbReference type="Proteomes" id="UP001221898">
    <property type="component" value="Unassembled WGS sequence"/>
</dbReference>
<dbReference type="Gene3D" id="3.40.50.300">
    <property type="entry name" value="P-loop containing nucleotide triphosphate hydrolases"/>
    <property type="match status" value="1"/>
</dbReference>
<dbReference type="InterPro" id="IPR013632">
    <property type="entry name" value="Rad51_C"/>
</dbReference>
<comment type="caution">
    <text evidence="2">The sequence shown here is derived from an EMBL/GenBank/DDBJ whole genome shotgun (WGS) entry which is preliminary data.</text>
</comment>
<proteinExistence type="predicted"/>
<evidence type="ECO:0000313" key="2">
    <source>
        <dbReference type="EMBL" id="KAJ8411683.1"/>
    </source>
</evidence>
<sequence>MLLWSNLQAALQACVKRRVPILLSRGLVRLVVVDSVAALFRCEFQSDETIERARHLLAFASSLEQLSRSFLAPVLCINQVTDIVGNSDPARCSYGLVDTKVLPALGMAWAHQVLVRLMLRRLAGRSETGDSSGDARKLEVVFAPHLPKAFCLCTVREEGVKGIPLPDPSPPQHLPLGVQ</sequence>
<dbReference type="GO" id="GO:0071140">
    <property type="term" value="P:resolution of mitotic recombination intermediates"/>
    <property type="evidence" value="ECO:0007669"/>
    <property type="project" value="TreeGrafter"/>
</dbReference>
<organism evidence="2 3">
    <name type="scientific">Aldrovandia affinis</name>
    <dbReference type="NCBI Taxonomy" id="143900"/>
    <lineage>
        <taxon>Eukaryota</taxon>
        <taxon>Metazoa</taxon>
        <taxon>Chordata</taxon>
        <taxon>Craniata</taxon>
        <taxon>Vertebrata</taxon>
        <taxon>Euteleostomi</taxon>
        <taxon>Actinopterygii</taxon>
        <taxon>Neopterygii</taxon>
        <taxon>Teleostei</taxon>
        <taxon>Notacanthiformes</taxon>
        <taxon>Halosauridae</taxon>
        <taxon>Aldrovandia</taxon>
    </lineage>
</organism>
<keyword evidence="3" id="KW-1185">Reference proteome</keyword>
<evidence type="ECO:0000313" key="3">
    <source>
        <dbReference type="Proteomes" id="UP001221898"/>
    </source>
</evidence>
<name>A0AAD7SZP6_9TELE</name>
<reference evidence="2" key="1">
    <citation type="journal article" date="2023" name="Science">
        <title>Genome structures resolve the early diversification of teleost fishes.</title>
        <authorList>
            <person name="Parey E."/>
            <person name="Louis A."/>
            <person name="Montfort J."/>
            <person name="Bouchez O."/>
            <person name="Roques C."/>
            <person name="Iampietro C."/>
            <person name="Lluch J."/>
            <person name="Castinel A."/>
            <person name="Donnadieu C."/>
            <person name="Desvignes T."/>
            <person name="Floi Bucao C."/>
            <person name="Jouanno E."/>
            <person name="Wen M."/>
            <person name="Mejri S."/>
            <person name="Dirks R."/>
            <person name="Jansen H."/>
            <person name="Henkel C."/>
            <person name="Chen W.J."/>
            <person name="Zahm M."/>
            <person name="Cabau C."/>
            <person name="Klopp C."/>
            <person name="Thompson A.W."/>
            <person name="Robinson-Rechavi M."/>
            <person name="Braasch I."/>
            <person name="Lecointre G."/>
            <person name="Bobe J."/>
            <person name="Postlethwait J.H."/>
            <person name="Berthelot C."/>
            <person name="Roest Crollius H."/>
            <person name="Guiguen Y."/>
        </authorList>
    </citation>
    <scope>NUCLEOTIDE SEQUENCE</scope>
    <source>
        <strain evidence="2">NC1722</strain>
    </source>
</reference>
<dbReference type="GO" id="GO:0140664">
    <property type="term" value="F:ATP-dependent DNA damage sensor activity"/>
    <property type="evidence" value="ECO:0007669"/>
    <property type="project" value="InterPro"/>
</dbReference>
<dbReference type="GO" id="GO:0005657">
    <property type="term" value="C:replication fork"/>
    <property type="evidence" value="ECO:0007669"/>
    <property type="project" value="TreeGrafter"/>
</dbReference>
<dbReference type="GO" id="GO:0045003">
    <property type="term" value="P:double-strand break repair via synthesis-dependent strand annealing"/>
    <property type="evidence" value="ECO:0007669"/>
    <property type="project" value="TreeGrafter"/>
</dbReference>
<dbReference type="SUPFAM" id="SSF52540">
    <property type="entry name" value="P-loop containing nucleoside triphosphate hydrolases"/>
    <property type="match status" value="1"/>
</dbReference>
<dbReference type="GO" id="GO:0033065">
    <property type="term" value="C:Rad51C-XRCC3 complex"/>
    <property type="evidence" value="ECO:0007669"/>
    <property type="project" value="TreeGrafter"/>
</dbReference>
<protein>
    <recommendedName>
        <fullName evidence="1">RecA family profile 1 domain-containing protein</fullName>
    </recommendedName>
</protein>
<dbReference type="Pfam" id="PF08423">
    <property type="entry name" value="Rad51"/>
    <property type="match status" value="1"/>
</dbReference>
<dbReference type="PANTHER" id="PTHR46487">
    <property type="entry name" value="DNA REPAIR PROTEIN XRCC3"/>
    <property type="match status" value="1"/>
</dbReference>
<gene>
    <name evidence="2" type="ORF">AAFF_G00153210</name>
</gene>
<dbReference type="EMBL" id="JAINUG010000021">
    <property type="protein sequence ID" value="KAJ8411683.1"/>
    <property type="molecule type" value="Genomic_DNA"/>
</dbReference>
<dbReference type="GO" id="GO:0000400">
    <property type="term" value="F:four-way junction DNA binding"/>
    <property type="evidence" value="ECO:0007669"/>
    <property type="project" value="TreeGrafter"/>
</dbReference>
<evidence type="ECO:0000259" key="1">
    <source>
        <dbReference type="PROSITE" id="PS50162"/>
    </source>
</evidence>
<dbReference type="GO" id="GO:0090656">
    <property type="term" value="P:t-circle formation"/>
    <property type="evidence" value="ECO:0007669"/>
    <property type="project" value="TreeGrafter"/>
</dbReference>